<dbReference type="PANTHER" id="PTHR30619">
    <property type="entry name" value="DNA INTERNALIZATION/COMPETENCE PROTEIN COMEC/REC2"/>
    <property type="match status" value="1"/>
</dbReference>
<evidence type="ECO:0000256" key="5">
    <source>
        <dbReference type="ARBA" id="ARBA00023136"/>
    </source>
</evidence>
<sequence>MRISDLVFYFVLFFLGGILLASLEVNFLIIISVVGFLALGFFILRLAGIPPSSFWQRLSILSLMIIIGVFYYHLDNVIFQKHNLITFNQKLNFQGLVVDNPLDKNGFQEAVIELSPPWQGKVSVKLASYPEIAYGDKLNFIGGINQVPSSTSKYLAKERIAGVSSFPQFSISGRGYGSAIKSGLFKLNDKIVSIFKKFLPSTEAAFLAGLTFGQRSDFSLDFKKSLNLSGTTHLVALSGYNISIIALTVAALFGRIFPRRISFALTVLVIIGFVLMTGAQASVVRAALMAALALLAKEIGRPNYDVRNAIVFTGFLMVLVNPKILAFDVGFQLSFLALLGIVYLKPVLIKIFRLSESPGFLSWRENFLTTTSAQLAVIPILISNFGLFSLTSLLANVLVLEFVPLTMFLGFLMAAVNFISYYLTMIVSWLVLVSLKFEILVINIFSKLTIPLAGSKNISLMLFLGYYLFLAAIIFYAQRFYRKNLAEAEK</sequence>
<dbReference type="InterPro" id="IPR004477">
    <property type="entry name" value="ComEC_N"/>
</dbReference>
<dbReference type="InterPro" id="IPR052159">
    <property type="entry name" value="Competence_DNA_uptake"/>
</dbReference>
<comment type="caution">
    <text evidence="8">The sequence shown here is derived from an EMBL/GenBank/DDBJ whole genome shotgun (WGS) entry which is preliminary data.</text>
</comment>
<protein>
    <recommendedName>
        <fullName evidence="7">ComEC/Rec2-related protein domain-containing protein</fullName>
    </recommendedName>
</protein>
<gene>
    <name evidence="8" type="ORF">COV54_01090</name>
</gene>
<dbReference type="EMBL" id="PCWR01000024">
    <property type="protein sequence ID" value="PIR07442.1"/>
    <property type="molecule type" value="Genomic_DNA"/>
</dbReference>
<feature type="transmembrane region" description="Helical" evidence="6">
    <location>
        <begin position="426"/>
        <end position="446"/>
    </location>
</feature>
<feature type="transmembrane region" description="Helical" evidence="6">
    <location>
        <begin position="6"/>
        <end position="23"/>
    </location>
</feature>
<dbReference type="PANTHER" id="PTHR30619:SF1">
    <property type="entry name" value="RECOMBINATION PROTEIN 2"/>
    <property type="match status" value="1"/>
</dbReference>
<dbReference type="GO" id="GO:0005886">
    <property type="term" value="C:plasma membrane"/>
    <property type="evidence" value="ECO:0007669"/>
    <property type="project" value="UniProtKB-SubCell"/>
</dbReference>
<feature type="transmembrane region" description="Helical" evidence="6">
    <location>
        <begin position="28"/>
        <end position="48"/>
    </location>
</feature>
<dbReference type="AlphaFoldDB" id="A0A2H0NEX4"/>
<feature type="domain" description="ComEC/Rec2-related protein" evidence="7">
    <location>
        <begin position="210"/>
        <end position="479"/>
    </location>
</feature>
<dbReference type="Proteomes" id="UP000228867">
    <property type="component" value="Unassembled WGS sequence"/>
</dbReference>
<evidence type="ECO:0000256" key="1">
    <source>
        <dbReference type="ARBA" id="ARBA00004651"/>
    </source>
</evidence>
<keyword evidence="5 6" id="KW-0472">Membrane</keyword>
<feature type="transmembrane region" description="Helical" evidence="6">
    <location>
        <begin position="263"/>
        <end position="296"/>
    </location>
</feature>
<reference evidence="8 9" key="1">
    <citation type="submission" date="2017-09" db="EMBL/GenBank/DDBJ databases">
        <title>Depth-based differentiation of microbial function through sediment-hosted aquifers and enrichment of novel symbionts in the deep terrestrial subsurface.</title>
        <authorList>
            <person name="Probst A.J."/>
            <person name="Ladd B."/>
            <person name="Jarett J.K."/>
            <person name="Geller-Mcgrath D.E."/>
            <person name="Sieber C.M."/>
            <person name="Emerson J.B."/>
            <person name="Anantharaman K."/>
            <person name="Thomas B.C."/>
            <person name="Malmstrom R."/>
            <person name="Stieglmeier M."/>
            <person name="Klingl A."/>
            <person name="Woyke T."/>
            <person name="Ryan C.M."/>
            <person name="Banfield J.F."/>
        </authorList>
    </citation>
    <scope>NUCLEOTIDE SEQUENCE [LARGE SCALE GENOMIC DNA]</scope>
    <source>
        <strain evidence="8">CG11_big_fil_rev_8_21_14_0_20_38_23</strain>
    </source>
</reference>
<evidence type="ECO:0000313" key="9">
    <source>
        <dbReference type="Proteomes" id="UP000228867"/>
    </source>
</evidence>
<evidence type="ECO:0000256" key="3">
    <source>
        <dbReference type="ARBA" id="ARBA00022692"/>
    </source>
</evidence>
<feature type="transmembrane region" description="Helical" evidence="6">
    <location>
        <begin position="333"/>
        <end position="352"/>
    </location>
</feature>
<feature type="transmembrane region" description="Helical" evidence="6">
    <location>
        <begin position="54"/>
        <end position="74"/>
    </location>
</feature>
<keyword evidence="3 6" id="KW-0812">Transmembrane</keyword>
<name>A0A2H0NEX4_9BACT</name>
<evidence type="ECO:0000313" key="8">
    <source>
        <dbReference type="EMBL" id="PIR07442.1"/>
    </source>
</evidence>
<keyword evidence="4 6" id="KW-1133">Transmembrane helix</keyword>
<feature type="transmembrane region" description="Helical" evidence="6">
    <location>
        <begin position="458"/>
        <end position="477"/>
    </location>
</feature>
<keyword evidence="2" id="KW-1003">Cell membrane</keyword>
<evidence type="ECO:0000256" key="2">
    <source>
        <dbReference type="ARBA" id="ARBA00022475"/>
    </source>
</evidence>
<evidence type="ECO:0000259" key="7">
    <source>
        <dbReference type="Pfam" id="PF03772"/>
    </source>
</evidence>
<feature type="transmembrane region" description="Helical" evidence="6">
    <location>
        <begin position="234"/>
        <end position="257"/>
    </location>
</feature>
<organism evidence="8 9">
    <name type="scientific">Candidatus Jorgensenbacteria bacterium CG11_big_fil_rev_8_21_14_0_20_38_23</name>
    <dbReference type="NCBI Taxonomy" id="1974594"/>
    <lineage>
        <taxon>Bacteria</taxon>
        <taxon>Candidatus Joergenseniibacteriota</taxon>
    </lineage>
</organism>
<dbReference type="Pfam" id="PF03772">
    <property type="entry name" value="Competence"/>
    <property type="match status" value="1"/>
</dbReference>
<accession>A0A2H0NEX4</accession>
<comment type="subcellular location">
    <subcellularLocation>
        <location evidence="1">Cell membrane</location>
        <topology evidence="1">Multi-pass membrane protein</topology>
    </subcellularLocation>
</comment>
<evidence type="ECO:0000256" key="6">
    <source>
        <dbReference type="SAM" id="Phobius"/>
    </source>
</evidence>
<feature type="transmembrane region" description="Helical" evidence="6">
    <location>
        <begin position="397"/>
        <end position="419"/>
    </location>
</feature>
<dbReference type="NCBIfam" id="TIGR00360">
    <property type="entry name" value="ComEC_N-term"/>
    <property type="match status" value="1"/>
</dbReference>
<evidence type="ECO:0000256" key="4">
    <source>
        <dbReference type="ARBA" id="ARBA00022989"/>
    </source>
</evidence>
<proteinExistence type="predicted"/>